<keyword evidence="2" id="KW-1185">Reference proteome</keyword>
<gene>
    <name evidence="1" type="ORF">T05_1881</name>
</gene>
<evidence type="ECO:0000313" key="2">
    <source>
        <dbReference type="Proteomes" id="UP000055048"/>
    </source>
</evidence>
<dbReference type="AlphaFoldDB" id="A0A0V0T9S0"/>
<dbReference type="EMBL" id="JYDJ01000412">
    <property type="protein sequence ID" value="KRX35757.1"/>
    <property type="molecule type" value="Genomic_DNA"/>
</dbReference>
<proteinExistence type="predicted"/>
<evidence type="ECO:0000313" key="1">
    <source>
        <dbReference type="EMBL" id="KRX35757.1"/>
    </source>
</evidence>
<feature type="non-terminal residue" evidence="1">
    <location>
        <position position="63"/>
    </location>
</feature>
<accession>A0A0V0T9S0</accession>
<name>A0A0V0T9S0_9BILA</name>
<protein>
    <submittedName>
        <fullName evidence="1">Uncharacterized protein</fullName>
    </submittedName>
</protein>
<sequence length="63" mass="7315">MKVLCSFIGNCPVVVELMAIRLPDIIRRLYTTLLIPWKSLHANFYLTCCRLDAYEQREDVVGL</sequence>
<comment type="caution">
    <text evidence="1">The sequence shown here is derived from an EMBL/GenBank/DDBJ whole genome shotgun (WGS) entry which is preliminary data.</text>
</comment>
<reference evidence="1 2" key="1">
    <citation type="submission" date="2015-01" db="EMBL/GenBank/DDBJ databases">
        <title>Evolution of Trichinella species and genotypes.</title>
        <authorList>
            <person name="Korhonen P.K."/>
            <person name="Edoardo P."/>
            <person name="Giuseppe L.R."/>
            <person name="Gasser R.B."/>
        </authorList>
    </citation>
    <scope>NUCLEOTIDE SEQUENCE [LARGE SCALE GENOMIC DNA]</scope>
    <source>
        <strain evidence="1">ISS417</strain>
    </source>
</reference>
<organism evidence="1 2">
    <name type="scientific">Trichinella murrelli</name>
    <dbReference type="NCBI Taxonomy" id="144512"/>
    <lineage>
        <taxon>Eukaryota</taxon>
        <taxon>Metazoa</taxon>
        <taxon>Ecdysozoa</taxon>
        <taxon>Nematoda</taxon>
        <taxon>Enoplea</taxon>
        <taxon>Dorylaimia</taxon>
        <taxon>Trichinellida</taxon>
        <taxon>Trichinellidae</taxon>
        <taxon>Trichinella</taxon>
    </lineage>
</organism>
<dbReference type="Proteomes" id="UP000055048">
    <property type="component" value="Unassembled WGS sequence"/>
</dbReference>